<keyword evidence="3" id="KW-1185">Reference proteome</keyword>
<evidence type="ECO:0000259" key="1">
    <source>
        <dbReference type="Pfam" id="PF00174"/>
    </source>
</evidence>
<dbReference type="AlphaFoldDB" id="A0A1P8ULB0"/>
<organism evidence="2 3">
    <name type="scientific">Acidihalobacter ferrooxydans</name>
    <dbReference type="NCBI Taxonomy" id="1765967"/>
    <lineage>
        <taxon>Bacteria</taxon>
        <taxon>Pseudomonadati</taxon>
        <taxon>Pseudomonadota</taxon>
        <taxon>Gammaproteobacteria</taxon>
        <taxon>Chromatiales</taxon>
        <taxon>Ectothiorhodospiraceae</taxon>
        <taxon>Acidihalobacter</taxon>
    </lineage>
</organism>
<dbReference type="InterPro" id="IPR036374">
    <property type="entry name" value="OxRdtase_Mopterin-bd_sf"/>
</dbReference>
<accession>A0A1P8ULB0</accession>
<reference evidence="2 3" key="1">
    <citation type="submission" date="2017-01" db="EMBL/GenBank/DDBJ databases">
        <title>Draft sequence of Acidihalobacter ferrooxidans strain DSM 14175 (strain V8).</title>
        <authorList>
            <person name="Khaleque H.N."/>
            <person name="Ramsay J.P."/>
            <person name="Murphy R.J.T."/>
            <person name="Kaksonen A.H."/>
            <person name="Boxall N.J."/>
            <person name="Watkin E.L.J."/>
        </authorList>
    </citation>
    <scope>NUCLEOTIDE SEQUENCE [LARGE SCALE GENOMIC DNA]</scope>
    <source>
        <strain evidence="2 3">V8</strain>
    </source>
</reference>
<protein>
    <recommendedName>
        <fullName evidence="1">Oxidoreductase molybdopterin-binding domain-containing protein</fullName>
    </recommendedName>
</protein>
<dbReference type="STRING" id="1765967.BW247_03740"/>
<dbReference type="EMBL" id="CP019434">
    <property type="protein sequence ID" value="APZ44534.1"/>
    <property type="molecule type" value="Genomic_DNA"/>
</dbReference>
<dbReference type="KEGG" id="afy:BW247_03740"/>
<dbReference type="PANTHER" id="PTHR43032">
    <property type="entry name" value="PROTEIN-METHIONINE-SULFOXIDE REDUCTASE"/>
    <property type="match status" value="1"/>
</dbReference>
<dbReference type="Pfam" id="PF00174">
    <property type="entry name" value="Oxidored_molyb"/>
    <property type="match status" value="1"/>
</dbReference>
<name>A0A1P8ULB0_9GAMM</name>
<evidence type="ECO:0000313" key="2">
    <source>
        <dbReference type="EMBL" id="APZ44534.1"/>
    </source>
</evidence>
<dbReference type="Proteomes" id="UP000243807">
    <property type="component" value="Chromosome"/>
</dbReference>
<dbReference type="SUPFAM" id="SSF56524">
    <property type="entry name" value="Oxidoreductase molybdopterin-binding domain"/>
    <property type="match status" value="1"/>
</dbReference>
<dbReference type="Gene3D" id="3.90.420.10">
    <property type="entry name" value="Oxidoreductase, molybdopterin-binding domain"/>
    <property type="match status" value="1"/>
</dbReference>
<sequence length="207" mass="22643">MRLRESAASLADAAPGAGGANATAAANGASRAPLFPAYYTYTNRYPDIDPTAFRLRIDGLVDHPLELTLAQLEAMDAVREQRTFQCVTGWSVPNVVWTGVRPETLLKLAGAHATGTHLIFHSADGVYVDQLSIDQARLPGVLLAYRIDDVPLPRKGGYPLRLIVPPMYGYKSVKWVDRIIVADKGVVGTWERWGYPDNAWINGEKPA</sequence>
<dbReference type="InterPro" id="IPR000572">
    <property type="entry name" value="OxRdtase_Mopterin-bd_dom"/>
</dbReference>
<proteinExistence type="predicted"/>
<dbReference type="CDD" id="cd00321">
    <property type="entry name" value="SO_family_Moco"/>
    <property type="match status" value="1"/>
</dbReference>
<feature type="domain" description="Oxidoreductase molybdopterin-binding" evidence="1">
    <location>
        <begin position="45"/>
        <end position="190"/>
    </location>
</feature>
<gene>
    <name evidence="2" type="ORF">BW247_03740</name>
</gene>
<evidence type="ECO:0000313" key="3">
    <source>
        <dbReference type="Proteomes" id="UP000243807"/>
    </source>
</evidence>